<sequence length="178" mass="20814">MTSWLCASNMKFRINKFKIEKFQIDNSDIVGKIMGLDINTCDLLTKAVVVDHECEYYWDSKVCICGKDPLTKLKQLEKVECLDFSKIAQEITGGIISSESLRDMYDYVSRMLYDSETFEFPLEWDFTFANRYILVPRSCENNSQIEMIKGFCFFADELSFIKPLIVKFFTEKNPTIVY</sequence>
<dbReference type="EMBL" id="KM982401">
    <property type="protein sequence ID" value="AKI79663.1"/>
    <property type="molecule type" value="Genomic_DNA"/>
</dbReference>
<proteinExistence type="predicted"/>
<reference evidence="1 2" key="1">
    <citation type="submission" date="2014-10" db="EMBL/GenBank/DDBJ databases">
        <title>Pan-genome analysis of Brazilian lineage A amoebal mimiviruses.</title>
        <authorList>
            <person name="Assis F.L."/>
            <person name="Abrahao J.S."/>
            <person name="Kroon E.G."/>
            <person name="Dornas F.P."/>
            <person name="Andrade K.R."/>
            <person name="Borato P.V.M."/>
            <person name="Pilotto M.R."/>
            <person name="Benamar S."/>
            <person name="LaScola B."/>
            <person name="Colson P."/>
        </authorList>
    </citation>
    <scope>NUCLEOTIDE SEQUENCE [LARGE SCALE GENOMIC DNA]</scope>
    <source>
        <strain evidence="1 2">Oyster</strain>
    </source>
</reference>
<organismHost>
    <name type="scientific">Acanthamoeba polyphaga</name>
    <name type="common">Amoeba</name>
    <dbReference type="NCBI Taxonomy" id="5757"/>
</organismHost>
<evidence type="ECO:0000313" key="1">
    <source>
        <dbReference type="EMBL" id="AKI79663.1"/>
    </source>
</evidence>
<dbReference type="Proteomes" id="UP000241474">
    <property type="component" value="Segment"/>
</dbReference>
<protein>
    <submittedName>
        <fullName evidence="1">Uncharacterized protein</fullName>
    </submittedName>
</protein>
<name>A0A0G2Y1U0_MIMIV</name>
<accession>A0A0G2Y1U0</accession>
<evidence type="ECO:0000313" key="2">
    <source>
        <dbReference type="Proteomes" id="UP000241474"/>
    </source>
</evidence>
<organism evidence="1 2">
    <name type="scientific">Acanthamoeba polyphaga mimivirus</name>
    <name type="common">APMV</name>
    <dbReference type="NCBI Taxonomy" id="212035"/>
    <lineage>
        <taxon>Viruses</taxon>
        <taxon>Varidnaviria</taxon>
        <taxon>Bamfordvirae</taxon>
        <taxon>Nucleocytoviricota</taxon>
        <taxon>Megaviricetes</taxon>
        <taxon>Imitervirales</taxon>
        <taxon>Mimiviridae</taxon>
        <taxon>Megamimivirinae</taxon>
        <taxon>Mimivirus</taxon>
        <taxon>Mimivirus bradfordmassiliense</taxon>
    </lineage>
</organism>